<dbReference type="SMART" id="SM00346">
    <property type="entry name" value="HTH_ICLR"/>
    <property type="match status" value="1"/>
</dbReference>
<dbReference type="Gene3D" id="3.30.450.40">
    <property type="match status" value="1"/>
</dbReference>
<keyword evidence="3" id="KW-0804">Transcription</keyword>
<dbReference type="InterPro" id="IPR029016">
    <property type="entry name" value="GAF-like_dom_sf"/>
</dbReference>
<evidence type="ECO:0000259" key="4">
    <source>
        <dbReference type="PROSITE" id="PS51077"/>
    </source>
</evidence>
<dbReference type="Pfam" id="PF01614">
    <property type="entry name" value="IclR_C"/>
    <property type="match status" value="1"/>
</dbReference>
<dbReference type="PANTHER" id="PTHR30136">
    <property type="entry name" value="HELIX-TURN-HELIX TRANSCRIPTIONAL REGULATOR, ICLR FAMILY"/>
    <property type="match status" value="1"/>
</dbReference>
<evidence type="ECO:0000256" key="2">
    <source>
        <dbReference type="ARBA" id="ARBA00023125"/>
    </source>
</evidence>
<keyword evidence="7" id="KW-1185">Reference proteome</keyword>
<dbReference type="InterPro" id="IPR036388">
    <property type="entry name" value="WH-like_DNA-bd_sf"/>
</dbReference>
<dbReference type="Gene3D" id="1.10.10.10">
    <property type="entry name" value="Winged helix-like DNA-binding domain superfamily/Winged helix DNA-binding domain"/>
    <property type="match status" value="1"/>
</dbReference>
<dbReference type="SUPFAM" id="SSF55781">
    <property type="entry name" value="GAF domain-like"/>
    <property type="match status" value="1"/>
</dbReference>
<dbReference type="GO" id="GO:0045892">
    <property type="term" value="P:negative regulation of DNA-templated transcription"/>
    <property type="evidence" value="ECO:0007669"/>
    <property type="project" value="TreeGrafter"/>
</dbReference>
<dbReference type="Proteomes" id="UP000555448">
    <property type="component" value="Unassembled WGS sequence"/>
</dbReference>
<dbReference type="InterPro" id="IPR036390">
    <property type="entry name" value="WH_DNA-bd_sf"/>
</dbReference>
<dbReference type="RefSeq" id="WP_184243226.1">
    <property type="nucleotide sequence ID" value="NZ_JACHLR010000004.1"/>
</dbReference>
<keyword evidence="2" id="KW-0238">DNA-binding</keyword>
<dbReference type="GO" id="GO:0003700">
    <property type="term" value="F:DNA-binding transcription factor activity"/>
    <property type="evidence" value="ECO:0007669"/>
    <property type="project" value="TreeGrafter"/>
</dbReference>
<keyword evidence="1" id="KW-0805">Transcription regulation</keyword>
<evidence type="ECO:0000256" key="1">
    <source>
        <dbReference type="ARBA" id="ARBA00023015"/>
    </source>
</evidence>
<evidence type="ECO:0000313" key="7">
    <source>
        <dbReference type="Proteomes" id="UP000555448"/>
    </source>
</evidence>
<accession>A0A7W7K812</accession>
<dbReference type="PROSITE" id="PS51078">
    <property type="entry name" value="ICLR_ED"/>
    <property type="match status" value="1"/>
</dbReference>
<dbReference type="Pfam" id="PF09339">
    <property type="entry name" value="HTH_IclR"/>
    <property type="match status" value="1"/>
</dbReference>
<dbReference type="InterPro" id="IPR014757">
    <property type="entry name" value="Tscrpt_reg_IclR_C"/>
</dbReference>
<sequence>MTKLRESDAVQRRESGRSGDFLEVLARAIRVMEAMGAGASAMSISDVARLTDLPKPSVRRVLHTLRDLGYAESVGRAFRLTPKVVRLAASFLGANGHARILQEACDRLSEQTGQSSLVAVLDGDQILVIAYALPESLMAPFRGIGSRIPAIASAAGRVLMAALAPGDLAALMARIEQSSALRDLGGDMAQVKAQIHAAREQGYSTSDDEYVIGWRTFACPLYRYDGELFGAISLNCKKRADLDEVTFQNLAAQCAQAASDLQPLLV</sequence>
<dbReference type="AlphaFoldDB" id="A0A7W7K812"/>
<reference evidence="6 7" key="1">
    <citation type="submission" date="2020-08" db="EMBL/GenBank/DDBJ databases">
        <title>Functional genomics of gut bacteria from endangered species of beetles.</title>
        <authorList>
            <person name="Carlos-Shanley C."/>
        </authorList>
    </citation>
    <scope>NUCLEOTIDE SEQUENCE [LARGE SCALE GENOMIC DNA]</scope>
    <source>
        <strain evidence="6 7">S00245</strain>
    </source>
</reference>
<organism evidence="6 7">
    <name type="scientific">Novosphingobium chloroacetimidivorans</name>
    <dbReference type="NCBI Taxonomy" id="1428314"/>
    <lineage>
        <taxon>Bacteria</taxon>
        <taxon>Pseudomonadati</taxon>
        <taxon>Pseudomonadota</taxon>
        <taxon>Alphaproteobacteria</taxon>
        <taxon>Sphingomonadales</taxon>
        <taxon>Sphingomonadaceae</taxon>
        <taxon>Novosphingobium</taxon>
    </lineage>
</organism>
<dbReference type="PANTHER" id="PTHR30136:SF34">
    <property type="entry name" value="TRANSCRIPTIONAL REGULATOR"/>
    <property type="match status" value="1"/>
</dbReference>
<evidence type="ECO:0000256" key="3">
    <source>
        <dbReference type="ARBA" id="ARBA00023163"/>
    </source>
</evidence>
<dbReference type="InterPro" id="IPR005471">
    <property type="entry name" value="Tscrpt_reg_IclR_N"/>
</dbReference>
<dbReference type="EMBL" id="JACHLR010000004">
    <property type="protein sequence ID" value="MBB4857957.1"/>
    <property type="molecule type" value="Genomic_DNA"/>
</dbReference>
<feature type="domain" description="IclR-ED" evidence="5">
    <location>
        <begin position="83"/>
        <end position="266"/>
    </location>
</feature>
<dbReference type="SUPFAM" id="SSF46785">
    <property type="entry name" value="Winged helix' DNA-binding domain"/>
    <property type="match status" value="1"/>
</dbReference>
<feature type="domain" description="HTH iclR-type" evidence="4">
    <location>
        <begin position="22"/>
        <end position="82"/>
    </location>
</feature>
<dbReference type="InterPro" id="IPR050707">
    <property type="entry name" value="HTH_MetabolicPath_Reg"/>
</dbReference>
<dbReference type="PROSITE" id="PS51077">
    <property type="entry name" value="HTH_ICLR"/>
    <property type="match status" value="1"/>
</dbReference>
<comment type="caution">
    <text evidence="6">The sequence shown here is derived from an EMBL/GenBank/DDBJ whole genome shotgun (WGS) entry which is preliminary data.</text>
</comment>
<gene>
    <name evidence="6" type="ORF">HNO88_001271</name>
</gene>
<evidence type="ECO:0000313" key="6">
    <source>
        <dbReference type="EMBL" id="MBB4857957.1"/>
    </source>
</evidence>
<dbReference type="GO" id="GO:0003677">
    <property type="term" value="F:DNA binding"/>
    <property type="evidence" value="ECO:0007669"/>
    <property type="project" value="UniProtKB-KW"/>
</dbReference>
<proteinExistence type="predicted"/>
<name>A0A7W7K812_9SPHN</name>
<protein>
    <submittedName>
        <fullName evidence="6">IclR family pca regulon transcriptional regulator</fullName>
    </submittedName>
</protein>
<evidence type="ECO:0000259" key="5">
    <source>
        <dbReference type="PROSITE" id="PS51078"/>
    </source>
</evidence>